<protein>
    <recommendedName>
        <fullName evidence="4">BNR repeat protein</fullName>
    </recommendedName>
</protein>
<dbReference type="AlphaFoldDB" id="A0A4R8BXP7"/>
<feature type="chain" id="PRO_5020581617" description="BNR repeat protein" evidence="1">
    <location>
        <begin position="28"/>
        <end position="580"/>
    </location>
</feature>
<dbReference type="Gene3D" id="2.130.10.10">
    <property type="entry name" value="YVTN repeat-like/Quinoprotein amine dehydrogenase"/>
    <property type="match status" value="1"/>
</dbReference>
<feature type="signal peptide" evidence="1">
    <location>
        <begin position="1"/>
        <end position="27"/>
    </location>
</feature>
<reference evidence="2 3" key="1">
    <citation type="submission" date="2019-03" db="EMBL/GenBank/DDBJ databases">
        <title>Genomic Encyclopedia of Type Strains, Phase III (KMG-III): the genomes of soil and plant-associated and newly described type strains.</title>
        <authorList>
            <person name="Whitman W."/>
        </authorList>
    </citation>
    <scope>NUCLEOTIDE SEQUENCE [LARGE SCALE GENOMIC DNA]</scope>
    <source>
        <strain evidence="2 3">VKM Ac-2573</strain>
    </source>
</reference>
<evidence type="ECO:0008006" key="4">
    <source>
        <dbReference type="Google" id="ProtNLM"/>
    </source>
</evidence>
<organism evidence="2 3">
    <name type="scientific">Kribbella pratensis</name>
    <dbReference type="NCBI Taxonomy" id="2512112"/>
    <lineage>
        <taxon>Bacteria</taxon>
        <taxon>Bacillati</taxon>
        <taxon>Actinomycetota</taxon>
        <taxon>Actinomycetes</taxon>
        <taxon>Propionibacteriales</taxon>
        <taxon>Kribbellaceae</taxon>
        <taxon>Kribbella</taxon>
    </lineage>
</organism>
<proteinExistence type="predicted"/>
<dbReference type="Proteomes" id="UP000295146">
    <property type="component" value="Unassembled WGS sequence"/>
</dbReference>
<dbReference type="RefSeq" id="WP_134108181.1">
    <property type="nucleotide sequence ID" value="NZ_SODP01000003.1"/>
</dbReference>
<evidence type="ECO:0000313" key="2">
    <source>
        <dbReference type="EMBL" id="TDW66326.1"/>
    </source>
</evidence>
<keyword evidence="3" id="KW-1185">Reference proteome</keyword>
<dbReference type="EMBL" id="SODP01000003">
    <property type="protein sequence ID" value="TDW66326.1"/>
    <property type="molecule type" value="Genomic_DNA"/>
</dbReference>
<dbReference type="CDD" id="cd15482">
    <property type="entry name" value="Sialidase_non-viral"/>
    <property type="match status" value="1"/>
</dbReference>
<keyword evidence="1" id="KW-0732">Signal</keyword>
<gene>
    <name evidence="2" type="ORF">EV653_6352</name>
</gene>
<sequence length="580" mass="60540">MGRPRLIIASVAAFAAAVFGAAVAAYAAPDTEVTVGSPPTPFSQNKQNEPAVAIDAHDPSVVVAGVNDEIDMESCAAGDPSTCPFTDGVGVSGVYFSFDSGASWTQPEYTGWTARHCLGPAVCTPRVGPIGTLPHYYEAGLVSDGDPAVAFGPRPAADGTFSWSNGSRLYYANLTSNFSANRKLETFRGVEAIAVSTTDDVHAAAANDASAWTAPVIISRQSSTTFSDKEQIYADNASSSRFFGHVYTCWASFRSNSQGQAFPVPLTVARSADGGRTWVTKQVGPATSNGINQQPDGCVVRTDSVGNVYVFGVGARRGANLQLMYKSTDGGAHWVGPTAIAPVVEPGVFDPVEGRPVMDGIAGARVDLAGGPNVDIANGRPTGAGATNEIFMTWSDGRLGLNNEQLMLTWSRNGGGSWATPTPLALTTGDRPVYTAPAVSPDGSDLYIVHNSFTTPYRNNTTSPRGLIGEVRHANVTAGVPSGWSTLERAMAGDPRGSSANALTSEFLGDYVYAAATNDRAVAVWNDARDAAVCQSINDYRASLYTTTPLPAPNVLGTCGSRSTFGNTDIFGGSYPDPTP</sequence>
<name>A0A4R8BXP7_9ACTN</name>
<dbReference type="InterPro" id="IPR036278">
    <property type="entry name" value="Sialidase_sf"/>
</dbReference>
<dbReference type="SUPFAM" id="SSF50939">
    <property type="entry name" value="Sialidases"/>
    <property type="match status" value="1"/>
</dbReference>
<comment type="caution">
    <text evidence="2">The sequence shown here is derived from an EMBL/GenBank/DDBJ whole genome shotgun (WGS) entry which is preliminary data.</text>
</comment>
<evidence type="ECO:0000256" key="1">
    <source>
        <dbReference type="SAM" id="SignalP"/>
    </source>
</evidence>
<accession>A0A4R8BXP7</accession>
<dbReference type="OrthoDB" id="127969at2"/>
<dbReference type="InterPro" id="IPR015943">
    <property type="entry name" value="WD40/YVTN_repeat-like_dom_sf"/>
</dbReference>
<evidence type="ECO:0000313" key="3">
    <source>
        <dbReference type="Proteomes" id="UP000295146"/>
    </source>
</evidence>